<proteinExistence type="inferred from homology"/>
<evidence type="ECO:0000313" key="9">
    <source>
        <dbReference type="EMBL" id="KHN69781.1"/>
    </source>
</evidence>
<dbReference type="InterPro" id="IPR014001">
    <property type="entry name" value="Helicase_ATP-bd"/>
</dbReference>
<dbReference type="Proteomes" id="UP000031056">
    <property type="component" value="Unassembled WGS sequence"/>
</dbReference>
<dbReference type="GO" id="GO:0003723">
    <property type="term" value="F:RNA binding"/>
    <property type="evidence" value="ECO:0007669"/>
    <property type="project" value="UniProtKB-UniRule"/>
</dbReference>
<keyword evidence="5 6" id="KW-0694">RNA-binding</keyword>
<evidence type="ECO:0000259" key="7">
    <source>
        <dbReference type="PROSITE" id="PS51192"/>
    </source>
</evidence>
<name>A0A0B2UFF8_9MICR</name>
<feature type="domain" description="Helicase ATP-binding" evidence="7">
    <location>
        <begin position="86"/>
        <end position="232"/>
    </location>
</feature>
<evidence type="ECO:0000313" key="10">
    <source>
        <dbReference type="Proteomes" id="UP000031056"/>
    </source>
</evidence>
<dbReference type="CDD" id="cd18787">
    <property type="entry name" value="SF2_C_DEAD"/>
    <property type="match status" value="1"/>
</dbReference>
<dbReference type="PANTHER" id="PTHR24031">
    <property type="entry name" value="RNA HELICASE"/>
    <property type="match status" value="1"/>
</dbReference>
<organism evidence="9 10">
    <name type="scientific">Ordospora colligata OC4</name>
    <dbReference type="NCBI Taxonomy" id="1354746"/>
    <lineage>
        <taxon>Eukaryota</taxon>
        <taxon>Fungi</taxon>
        <taxon>Fungi incertae sedis</taxon>
        <taxon>Microsporidia</taxon>
        <taxon>Ordosporidae</taxon>
        <taxon>Ordospora</taxon>
    </lineage>
</organism>
<dbReference type="Pfam" id="PF00270">
    <property type="entry name" value="DEAD"/>
    <property type="match status" value="1"/>
</dbReference>
<dbReference type="InterPro" id="IPR001650">
    <property type="entry name" value="Helicase_C-like"/>
</dbReference>
<dbReference type="GO" id="GO:0016787">
    <property type="term" value="F:hydrolase activity"/>
    <property type="evidence" value="ECO:0007669"/>
    <property type="project" value="UniProtKB-KW"/>
</dbReference>
<comment type="function">
    <text evidence="6">RNA helicase.</text>
</comment>
<keyword evidence="2 6" id="KW-0378">Hydrolase</keyword>
<comment type="domain">
    <text evidence="6">The Q motif is unique to and characteristic of the DEAD box family of RNA helicases and controls ATP binding and hydrolysis.</text>
</comment>
<dbReference type="InterPro" id="IPR027417">
    <property type="entry name" value="P-loop_NTPase"/>
</dbReference>
<comment type="similarity">
    <text evidence="6">Belongs to the DEAD box helicase family.</text>
</comment>
<dbReference type="EC" id="3.6.4.13" evidence="6"/>
<gene>
    <name evidence="9" type="ORF">M896_051900</name>
</gene>
<accession>A0A0B2UFF8</accession>
<evidence type="ECO:0000256" key="3">
    <source>
        <dbReference type="ARBA" id="ARBA00022806"/>
    </source>
</evidence>
<keyword evidence="10" id="KW-1185">Reference proteome</keyword>
<keyword evidence="3 6" id="KW-0347">Helicase</keyword>
<dbReference type="SMART" id="SM00487">
    <property type="entry name" value="DEXDc"/>
    <property type="match status" value="1"/>
</dbReference>
<evidence type="ECO:0000256" key="1">
    <source>
        <dbReference type="ARBA" id="ARBA00022741"/>
    </source>
</evidence>
<dbReference type="PROSITE" id="PS51192">
    <property type="entry name" value="HELICASE_ATP_BIND_1"/>
    <property type="match status" value="1"/>
</dbReference>
<evidence type="ECO:0000256" key="5">
    <source>
        <dbReference type="ARBA" id="ARBA00022884"/>
    </source>
</evidence>
<dbReference type="AlphaFoldDB" id="A0A0B2UFF8"/>
<dbReference type="STRING" id="1354746.A0A0B2UFF8"/>
<sequence length="424" mass="48379">MERAHTLKRLKRKIVEKINTRVPEREVFKNSLASEMMNEYVVGVDGRKGLMKIVSNVEIMPLDTWPIGFDLSILPASPTDIQKIIIPYVFARQSFNATSETGSGKTLSYILPYIKILQEEFSRLLVIVPTRELVVQVSALFAKFSQNLLRIIEVTGGSSVDMQRLKLSDGFSVVVGTPGRLRELMEARCFGRIDYLVIDEVDKVMSYGLKEDAEYVLNMAEAKMIGLFSATLFEYPGVARIVIGDISVSNNVHEFFSYVKRNERLKVLRQILSGDYLINAEMKRAYSEFKRMKVIVFCNTIRMCDYLNQNINESVVLHSKKSMDERRDAMKRMDSSPGVLIATDLGARGVDIKDIDLVVNYEFPSTIETYIHRCGRTGRQRMGKSLSMIDEEDKMMYSKIKRHIVGKGKKVPDFLNADEELMLE</sequence>
<dbReference type="VEuPathDB" id="MicrosporidiaDB:M896_051900"/>
<dbReference type="EMBL" id="JOKQ01000005">
    <property type="protein sequence ID" value="KHN69781.1"/>
    <property type="molecule type" value="Genomic_DNA"/>
</dbReference>
<dbReference type="OrthoDB" id="10261904at2759"/>
<dbReference type="GO" id="GO:0005524">
    <property type="term" value="F:ATP binding"/>
    <property type="evidence" value="ECO:0007669"/>
    <property type="project" value="UniProtKB-UniRule"/>
</dbReference>
<keyword evidence="4 6" id="KW-0067">ATP-binding</keyword>
<reference evidence="9 10" key="1">
    <citation type="journal article" date="2014" name="MBio">
        <title>The Ordospora colligata genome; evolution of extreme reduction in microsporidia and host-to-parasite horizontal gene transfer.</title>
        <authorList>
            <person name="Pombert J.-F."/>
            <person name="Haag K.L."/>
            <person name="Beidas S."/>
            <person name="Ebert D."/>
            <person name="Keeling P.J."/>
        </authorList>
    </citation>
    <scope>NUCLEOTIDE SEQUENCE [LARGE SCALE GENOMIC DNA]</scope>
    <source>
        <strain evidence="9 10">OC4</strain>
    </source>
</reference>
<dbReference type="PROSITE" id="PS51194">
    <property type="entry name" value="HELICASE_CTER"/>
    <property type="match status" value="1"/>
</dbReference>
<dbReference type="HOGENOM" id="CLU_003041_1_3_1"/>
<keyword evidence="1 6" id="KW-0547">Nucleotide-binding</keyword>
<feature type="domain" description="Helicase C-terminal" evidence="8">
    <location>
        <begin position="281"/>
        <end position="419"/>
    </location>
</feature>
<dbReference type="GeneID" id="26261843"/>
<dbReference type="InParanoid" id="A0A0B2UFF8"/>
<dbReference type="InterPro" id="IPR044742">
    <property type="entry name" value="DEAD/DEAH_RhlB"/>
</dbReference>
<comment type="caution">
    <text evidence="9">The sequence shown here is derived from an EMBL/GenBank/DDBJ whole genome shotgun (WGS) entry which is preliminary data.</text>
</comment>
<comment type="catalytic activity">
    <reaction evidence="6">
        <text>ATP + H2O = ADP + phosphate + H(+)</text>
        <dbReference type="Rhea" id="RHEA:13065"/>
        <dbReference type="ChEBI" id="CHEBI:15377"/>
        <dbReference type="ChEBI" id="CHEBI:15378"/>
        <dbReference type="ChEBI" id="CHEBI:30616"/>
        <dbReference type="ChEBI" id="CHEBI:43474"/>
        <dbReference type="ChEBI" id="CHEBI:456216"/>
        <dbReference type="EC" id="3.6.4.13"/>
    </reaction>
</comment>
<dbReference type="InterPro" id="IPR011545">
    <property type="entry name" value="DEAD/DEAH_box_helicase_dom"/>
</dbReference>
<protein>
    <recommendedName>
        <fullName evidence="6">ATP-dependent RNA helicase</fullName>
        <ecNumber evidence="6">3.6.4.13</ecNumber>
    </recommendedName>
</protein>
<dbReference type="SUPFAM" id="SSF52540">
    <property type="entry name" value="P-loop containing nucleoside triphosphate hydrolases"/>
    <property type="match status" value="1"/>
</dbReference>
<evidence type="ECO:0000256" key="2">
    <source>
        <dbReference type="ARBA" id="ARBA00022801"/>
    </source>
</evidence>
<dbReference type="CDD" id="cd00268">
    <property type="entry name" value="DEADc"/>
    <property type="match status" value="1"/>
</dbReference>
<dbReference type="SMART" id="SM00490">
    <property type="entry name" value="HELICc"/>
    <property type="match status" value="1"/>
</dbReference>
<dbReference type="RefSeq" id="XP_014563823.1">
    <property type="nucleotide sequence ID" value="XM_014708337.1"/>
</dbReference>
<dbReference type="Gene3D" id="3.40.50.300">
    <property type="entry name" value="P-loop containing nucleotide triphosphate hydrolases"/>
    <property type="match status" value="2"/>
</dbReference>
<dbReference type="GO" id="GO:0003724">
    <property type="term" value="F:RNA helicase activity"/>
    <property type="evidence" value="ECO:0007669"/>
    <property type="project" value="UniProtKB-EC"/>
</dbReference>
<evidence type="ECO:0000256" key="4">
    <source>
        <dbReference type="ARBA" id="ARBA00022840"/>
    </source>
</evidence>
<evidence type="ECO:0000256" key="6">
    <source>
        <dbReference type="RuleBase" id="RU365068"/>
    </source>
</evidence>
<evidence type="ECO:0000259" key="8">
    <source>
        <dbReference type="PROSITE" id="PS51194"/>
    </source>
</evidence>
<dbReference type="Pfam" id="PF00271">
    <property type="entry name" value="Helicase_C"/>
    <property type="match status" value="1"/>
</dbReference>